<dbReference type="EMBL" id="CP103300">
    <property type="protein sequence ID" value="UYM14415.1"/>
    <property type="molecule type" value="Genomic_DNA"/>
</dbReference>
<dbReference type="RefSeq" id="WP_262595875.1">
    <property type="nucleotide sequence ID" value="NZ_CP103300.1"/>
</dbReference>
<name>A0ABY6GP13_9GAMM</name>
<accession>A0ABY6GP13</accession>
<gene>
    <name evidence="1" type="ORF">NX720_16120</name>
</gene>
<organism evidence="1 2">
    <name type="scientific">Endozoicomonas euniceicola</name>
    <dbReference type="NCBI Taxonomy" id="1234143"/>
    <lineage>
        <taxon>Bacteria</taxon>
        <taxon>Pseudomonadati</taxon>
        <taxon>Pseudomonadota</taxon>
        <taxon>Gammaproteobacteria</taxon>
        <taxon>Oceanospirillales</taxon>
        <taxon>Endozoicomonadaceae</taxon>
        <taxon>Endozoicomonas</taxon>
    </lineage>
</organism>
<dbReference type="Proteomes" id="UP001163255">
    <property type="component" value="Chromosome"/>
</dbReference>
<sequence>MNNVKPYSVTIFCTEATWKEPNKNSYHLGLRQMIVSSNMTPNKPCKFRTLNDDSRESGNTVFGGLPSAWEWR</sequence>
<evidence type="ECO:0000313" key="2">
    <source>
        <dbReference type="Proteomes" id="UP001163255"/>
    </source>
</evidence>
<reference evidence="1" key="1">
    <citation type="submission" date="2022-10" db="EMBL/GenBank/DDBJ databases">
        <title>Completed Genome Sequence of two octocoral isolated bacterium, Endozoicomonas euniceicola EF212T and Endozoicomonas gorgoniicola PS125T.</title>
        <authorList>
            <person name="Chiou Y.-J."/>
            <person name="Chen Y.-H."/>
        </authorList>
    </citation>
    <scope>NUCLEOTIDE SEQUENCE</scope>
    <source>
        <strain evidence="1">EF212</strain>
    </source>
</reference>
<proteinExistence type="predicted"/>
<protein>
    <submittedName>
        <fullName evidence="1">Uncharacterized protein</fullName>
    </submittedName>
</protein>
<evidence type="ECO:0000313" key="1">
    <source>
        <dbReference type="EMBL" id="UYM14415.1"/>
    </source>
</evidence>
<keyword evidence="2" id="KW-1185">Reference proteome</keyword>